<accession>A0A0G4ICD0</accession>
<feature type="domain" description="Phage tail collar" evidence="3">
    <location>
        <begin position="44"/>
        <end position="100"/>
    </location>
</feature>
<dbReference type="Gene3D" id="3.90.1340.10">
    <property type="entry name" value="Phage tail collar domain"/>
    <property type="match status" value="1"/>
</dbReference>
<dbReference type="InterPro" id="IPR011083">
    <property type="entry name" value="Phage_tail_collar_dom"/>
</dbReference>
<feature type="chain" id="PRO_5005192613" description="Phage tail collar domain-containing protein" evidence="2">
    <location>
        <begin position="20"/>
        <end position="211"/>
    </location>
</feature>
<dbReference type="InterPro" id="IPR037053">
    <property type="entry name" value="Phage_tail_collar_dom_sf"/>
</dbReference>
<feature type="region of interest" description="Disordered" evidence="1">
    <location>
        <begin position="94"/>
        <end position="121"/>
    </location>
</feature>
<evidence type="ECO:0000256" key="1">
    <source>
        <dbReference type="SAM" id="MobiDB-lite"/>
    </source>
</evidence>
<name>A0A0G4ICD0_9ALVE</name>
<evidence type="ECO:0000313" key="4">
    <source>
        <dbReference type="EMBL" id="CEM54724.1"/>
    </source>
</evidence>
<dbReference type="AlphaFoldDB" id="A0A0G4ICD0"/>
<feature type="signal peptide" evidence="2">
    <location>
        <begin position="1"/>
        <end position="19"/>
    </location>
</feature>
<proteinExistence type="predicted"/>
<dbReference type="VEuPathDB" id="CryptoDB:Cvel_12989"/>
<dbReference type="PhylomeDB" id="A0A0G4ICD0"/>
<organism evidence="4">
    <name type="scientific">Chromera velia CCMP2878</name>
    <dbReference type="NCBI Taxonomy" id="1169474"/>
    <lineage>
        <taxon>Eukaryota</taxon>
        <taxon>Sar</taxon>
        <taxon>Alveolata</taxon>
        <taxon>Colpodellida</taxon>
        <taxon>Chromeraceae</taxon>
        <taxon>Chromera</taxon>
    </lineage>
</organism>
<protein>
    <recommendedName>
        <fullName evidence="3">Phage tail collar domain-containing protein</fullName>
    </recommendedName>
</protein>
<reference evidence="4" key="1">
    <citation type="submission" date="2014-11" db="EMBL/GenBank/DDBJ databases">
        <authorList>
            <person name="Otto D Thomas"/>
            <person name="Naeem Raeece"/>
        </authorList>
    </citation>
    <scope>NUCLEOTIDE SEQUENCE</scope>
</reference>
<dbReference type="Pfam" id="PF07484">
    <property type="entry name" value="Collar"/>
    <property type="match status" value="1"/>
</dbReference>
<dbReference type="SUPFAM" id="SSF88874">
    <property type="entry name" value="Receptor-binding domain of short tail fibre protein gp12"/>
    <property type="match status" value="1"/>
</dbReference>
<keyword evidence="2" id="KW-0732">Signal</keyword>
<evidence type="ECO:0000259" key="3">
    <source>
        <dbReference type="Pfam" id="PF07484"/>
    </source>
</evidence>
<dbReference type="EMBL" id="CDMZ01005811">
    <property type="protein sequence ID" value="CEM54724.1"/>
    <property type="molecule type" value="Genomic_DNA"/>
</dbReference>
<gene>
    <name evidence="4" type="ORF">Cvel_12989</name>
</gene>
<evidence type="ECO:0000256" key="2">
    <source>
        <dbReference type="SAM" id="SignalP"/>
    </source>
</evidence>
<sequence>MFRFALLLSVLLLAGRCGASTILESSSESDTGAGAEGSGTCMIGEVKLFAAHWAPRNWAPCEGQLMPISHWSALFSILGTTYGGDGRTTFALPDLRGRVPRGKGNGPGLAPINPGQKGGAEHYTETIHQNPSHHHMTHFKEINAKKSDCSYAQCPDSVRVLANPSSPYIQGQSSTTLSSYNVGGNQPGASLDPWMGMQYIICLQGLYPSRS</sequence>